<comment type="function">
    <text evidence="1">Is involved in generating a small heat-stable compound (Nod), an acylated oligomer of N-acetylglucosamine, that stimulates mitosis in various plant protoplasts.</text>
</comment>
<feature type="domain" description="NodB homology" evidence="7">
    <location>
        <begin position="6"/>
        <end position="210"/>
    </location>
</feature>
<dbReference type="PANTHER" id="PTHR10587">
    <property type="entry name" value="GLYCOSYL TRANSFERASE-RELATED"/>
    <property type="match status" value="1"/>
</dbReference>
<proteinExistence type="inferred from homology"/>
<evidence type="ECO:0000256" key="2">
    <source>
        <dbReference type="ARBA" id="ARBA00010973"/>
    </source>
</evidence>
<protein>
    <recommendedName>
        <fullName evidence="3">Chitooligosaccharide deacetylase</fullName>
    </recommendedName>
    <alternativeName>
        <fullName evidence="6">Nodulation protein B</fullName>
    </alternativeName>
</protein>
<evidence type="ECO:0000259" key="7">
    <source>
        <dbReference type="PROSITE" id="PS51677"/>
    </source>
</evidence>
<organism evidence="8 9">
    <name type="scientific">Candidatus Bealeia paramacronuclearis</name>
    <dbReference type="NCBI Taxonomy" id="1921001"/>
    <lineage>
        <taxon>Bacteria</taxon>
        <taxon>Pseudomonadati</taxon>
        <taxon>Pseudomonadota</taxon>
        <taxon>Alphaproteobacteria</taxon>
        <taxon>Holosporales</taxon>
        <taxon>Holosporaceae</taxon>
        <taxon>Candidatus Bealeia</taxon>
    </lineage>
</organism>
<dbReference type="Proteomes" id="UP001330434">
    <property type="component" value="Chromosome"/>
</dbReference>
<dbReference type="PANTHER" id="PTHR10587:SF133">
    <property type="entry name" value="CHITIN DEACETYLASE 1-RELATED"/>
    <property type="match status" value="1"/>
</dbReference>
<dbReference type="EMBL" id="CP133270">
    <property type="protein sequence ID" value="WVX66831.1"/>
    <property type="molecule type" value="Genomic_DNA"/>
</dbReference>
<evidence type="ECO:0000313" key="9">
    <source>
        <dbReference type="Proteomes" id="UP001330434"/>
    </source>
</evidence>
<dbReference type="SUPFAM" id="SSF88713">
    <property type="entry name" value="Glycoside hydrolase/deacetylase"/>
    <property type="match status" value="1"/>
</dbReference>
<dbReference type="InterPro" id="IPR011330">
    <property type="entry name" value="Glyco_hydro/deAcase_b/a-brl"/>
</dbReference>
<reference evidence="8 9" key="1">
    <citation type="journal article" date="2024" name="Environ. Microbiol.">
        <title>Novel evolutionary insights on the interactions of the Holosporales (Alphaproteobacteria) with eukaryotic hosts from comparative genomics.</title>
        <authorList>
            <person name="Giovannini M."/>
            <person name="Petroni G."/>
            <person name="Castelli M."/>
        </authorList>
    </citation>
    <scope>NUCLEOTIDE SEQUENCE [LARGE SCALE GENOMIC DNA]</scope>
    <source>
        <strain evidence="8 9">US_Bl 15I1</strain>
    </source>
</reference>
<gene>
    <name evidence="8" type="ORF">Bealeia1_01018</name>
</gene>
<dbReference type="InterPro" id="IPR050248">
    <property type="entry name" value="Polysacc_deacetylase_ArnD"/>
</dbReference>
<evidence type="ECO:0000256" key="4">
    <source>
        <dbReference type="ARBA" id="ARBA00022723"/>
    </source>
</evidence>
<keyword evidence="9" id="KW-1185">Reference proteome</keyword>
<comment type="similarity">
    <text evidence="2">Belongs to the polysaccharide deacetylase family.</text>
</comment>
<evidence type="ECO:0000256" key="1">
    <source>
        <dbReference type="ARBA" id="ARBA00003236"/>
    </source>
</evidence>
<evidence type="ECO:0000256" key="6">
    <source>
        <dbReference type="ARBA" id="ARBA00032976"/>
    </source>
</evidence>
<evidence type="ECO:0000256" key="5">
    <source>
        <dbReference type="ARBA" id="ARBA00022801"/>
    </source>
</evidence>
<dbReference type="InterPro" id="IPR002509">
    <property type="entry name" value="NODB_dom"/>
</dbReference>
<dbReference type="Gene3D" id="3.20.20.370">
    <property type="entry name" value="Glycoside hydrolase/deacetylase"/>
    <property type="match status" value="1"/>
</dbReference>
<evidence type="ECO:0000313" key="8">
    <source>
        <dbReference type="EMBL" id="WVX66831.1"/>
    </source>
</evidence>
<keyword evidence="4" id="KW-0479">Metal-binding</keyword>
<accession>A0ABZ2C336</accession>
<name>A0ABZ2C336_9PROT</name>
<dbReference type="PROSITE" id="PS51677">
    <property type="entry name" value="NODB"/>
    <property type="match status" value="1"/>
</dbReference>
<dbReference type="CDD" id="cd10917">
    <property type="entry name" value="CE4_NodB_like_6s_7s"/>
    <property type="match status" value="1"/>
</dbReference>
<dbReference type="Pfam" id="PF01522">
    <property type="entry name" value="Polysacc_deac_1"/>
    <property type="match status" value="1"/>
</dbReference>
<sequence length="226" mass="26508">MLKSSKRIYLTIDDSPSIHTYEKIDFLKAHTIPAVFFCRGEFIKKYPDQVAYAIQNGFLVGNHSYSHPYFSKISLNHCYNEILKTEELIETAYKMAGTTRLHKVIRLPFGDRGGDNSHKIQKFLKELHFCPMDFGHHSDLEFYDAPWTWDTKDYKKDLIESPESYLKKLEDYAEKSSFPEEILLLHDFDHTHHLFEITMSFLMSRDATFLPLPVSSIQPHHQKGLF</sequence>
<evidence type="ECO:0000256" key="3">
    <source>
        <dbReference type="ARBA" id="ARBA00020071"/>
    </source>
</evidence>
<dbReference type="RefSeq" id="WP_331255652.1">
    <property type="nucleotide sequence ID" value="NZ_CP133270.1"/>
</dbReference>
<keyword evidence="5" id="KW-0378">Hydrolase</keyword>